<accession>A0A7W3XTR5</accession>
<keyword evidence="3" id="KW-0285">Flavoprotein</keyword>
<evidence type="ECO:0000256" key="1">
    <source>
        <dbReference type="ARBA" id="ARBA00001974"/>
    </source>
</evidence>
<protein>
    <submittedName>
        <fullName evidence="6">NADH dehydrogenase FAD-containing subunit</fullName>
    </submittedName>
</protein>
<dbReference type="PANTHER" id="PTHR42913">
    <property type="entry name" value="APOPTOSIS-INDUCING FACTOR 1"/>
    <property type="match status" value="1"/>
</dbReference>
<gene>
    <name evidence="6" type="ORF">FHR92_004396</name>
</gene>
<sequence length="102" mass="11620">MRAMPRVVVLGGGYSGVATAKKLQKELHFNEAYITLLNCHDYHYFTTHPHMNGIGTDSIEHTRVAISELIDEFKIDLITSNVREIRLFDKKVVLQDGILSYD</sequence>
<proteinExistence type="inferred from homology"/>
<dbReference type="GO" id="GO:0003955">
    <property type="term" value="F:NAD(P)H dehydrogenase (quinone) activity"/>
    <property type="evidence" value="ECO:0007669"/>
    <property type="project" value="TreeGrafter"/>
</dbReference>
<comment type="similarity">
    <text evidence="2">Belongs to the NADH dehydrogenase family.</text>
</comment>
<dbReference type="GO" id="GO:0019646">
    <property type="term" value="P:aerobic electron transport chain"/>
    <property type="evidence" value="ECO:0007669"/>
    <property type="project" value="TreeGrafter"/>
</dbReference>
<name>A0A7W3XTR5_9BACL</name>
<evidence type="ECO:0000256" key="4">
    <source>
        <dbReference type="ARBA" id="ARBA00022827"/>
    </source>
</evidence>
<dbReference type="Gene3D" id="3.50.50.100">
    <property type="match status" value="1"/>
</dbReference>
<keyword evidence="7" id="KW-1185">Reference proteome</keyword>
<dbReference type="AlphaFoldDB" id="A0A7W3XTR5"/>
<dbReference type="PANTHER" id="PTHR42913:SF3">
    <property type="entry name" value="64 KDA MITOCHONDRIAL NADH DEHYDROGENASE (EUROFUNG)"/>
    <property type="match status" value="1"/>
</dbReference>
<keyword evidence="5" id="KW-0560">Oxidoreductase</keyword>
<evidence type="ECO:0000256" key="3">
    <source>
        <dbReference type="ARBA" id="ARBA00022630"/>
    </source>
</evidence>
<dbReference type="InterPro" id="IPR036188">
    <property type="entry name" value="FAD/NAD-bd_sf"/>
</dbReference>
<evidence type="ECO:0000313" key="7">
    <source>
        <dbReference type="Proteomes" id="UP000567067"/>
    </source>
</evidence>
<evidence type="ECO:0000313" key="6">
    <source>
        <dbReference type="EMBL" id="MBA9087903.1"/>
    </source>
</evidence>
<comment type="caution">
    <text evidence="6">The sequence shown here is derived from an EMBL/GenBank/DDBJ whole genome shotgun (WGS) entry which is preliminary data.</text>
</comment>
<evidence type="ECO:0000256" key="2">
    <source>
        <dbReference type="ARBA" id="ARBA00005272"/>
    </source>
</evidence>
<evidence type="ECO:0000256" key="5">
    <source>
        <dbReference type="ARBA" id="ARBA00023002"/>
    </source>
</evidence>
<comment type="cofactor">
    <cofactor evidence="1">
        <name>FAD</name>
        <dbReference type="ChEBI" id="CHEBI:57692"/>
    </cofactor>
</comment>
<reference evidence="6 7" key="1">
    <citation type="submission" date="2020-08" db="EMBL/GenBank/DDBJ databases">
        <title>Genomic Encyclopedia of Type Strains, Phase III (KMG-III): the genomes of soil and plant-associated and newly described type strains.</title>
        <authorList>
            <person name="Whitman W."/>
        </authorList>
    </citation>
    <scope>NUCLEOTIDE SEQUENCE [LARGE SCALE GENOMIC DNA]</scope>
    <source>
        <strain evidence="6 7">CECT 8693</strain>
    </source>
</reference>
<dbReference type="EMBL" id="JACJIP010000038">
    <property type="protein sequence ID" value="MBA9087903.1"/>
    <property type="molecule type" value="Genomic_DNA"/>
</dbReference>
<dbReference type="SUPFAM" id="SSF51905">
    <property type="entry name" value="FAD/NAD(P)-binding domain"/>
    <property type="match status" value="1"/>
</dbReference>
<organism evidence="6 7">
    <name type="scientific">Fontibacillus solani</name>
    <dbReference type="NCBI Taxonomy" id="1572857"/>
    <lineage>
        <taxon>Bacteria</taxon>
        <taxon>Bacillati</taxon>
        <taxon>Bacillota</taxon>
        <taxon>Bacilli</taxon>
        <taxon>Bacillales</taxon>
        <taxon>Paenibacillaceae</taxon>
        <taxon>Fontibacillus</taxon>
    </lineage>
</organism>
<dbReference type="InterPro" id="IPR051169">
    <property type="entry name" value="NADH-Q_oxidoreductase"/>
</dbReference>
<keyword evidence="4" id="KW-0274">FAD</keyword>
<dbReference type="Proteomes" id="UP000567067">
    <property type="component" value="Unassembled WGS sequence"/>
</dbReference>